<feature type="domain" description="CUB" evidence="4">
    <location>
        <begin position="1"/>
        <end position="79"/>
    </location>
</feature>
<dbReference type="EMBL" id="KK121332">
    <property type="protein sequence ID" value="KFM80243.1"/>
    <property type="molecule type" value="Genomic_DNA"/>
</dbReference>
<dbReference type="SMART" id="SM00042">
    <property type="entry name" value="CUB"/>
    <property type="match status" value="1"/>
</dbReference>
<comment type="caution">
    <text evidence="3">Lacks conserved residue(s) required for the propagation of feature annotation.</text>
</comment>
<sequence length="79" mass="9223">MKCTWKFETTPGHRINLTFDFFEVETHTECLFDSLRLYDGNSTHAPLLARLCGYRIPQPMISTTQTLFMVFESDESVQK</sequence>
<keyword evidence="6" id="KW-1185">Reference proteome</keyword>
<organism evidence="5 6">
    <name type="scientific">Stegodyphus mimosarum</name>
    <name type="common">African social velvet spider</name>
    <dbReference type="NCBI Taxonomy" id="407821"/>
    <lineage>
        <taxon>Eukaryota</taxon>
        <taxon>Metazoa</taxon>
        <taxon>Ecdysozoa</taxon>
        <taxon>Arthropoda</taxon>
        <taxon>Chelicerata</taxon>
        <taxon>Arachnida</taxon>
        <taxon>Araneae</taxon>
        <taxon>Araneomorphae</taxon>
        <taxon>Entelegynae</taxon>
        <taxon>Eresoidea</taxon>
        <taxon>Eresidae</taxon>
        <taxon>Stegodyphus</taxon>
    </lineage>
</organism>
<dbReference type="OMA" id="FEVETHT"/>
<keyword evidence="1" id="KW-0677">Repeat</keyword>
<dbReference type="Pfam" id="PF00431">
    <property type="entry name" value="CUB"/>
    <property type="match status" value="1"/>
</dbReference>
<feature type="non-terminal residue" evidence="5">
    <location>
        <position position="79"/>
    </location>
</feature>
<dbReference type="STRING" id="407821.A0A087USA4"/>
<dbReference type="CDD" id="cd00041">
    <property type="entry name" value="CUB"/>
    <property type="match status" value="1"/>
</dbReference>
<dbReference type="PANTHER" id="PTHR24251">
    <property type="entry name" value="OVOCHYMASE-RELATED"/>
    <property type="match status" value="1"/>
</dbReference>
<evidence type="ECO:0000256" key="1">
    <source>
        <dbReference type="ARBA" id="ARBA00022737"/>
    </source>
</evidence>
<dbReference type="Gene3D" id="2.60.120.290">
    <property type="entry name" value="Spermadhesin, CUB domain"/>
    <property type="match status" value="1"/>
</dbReference>
<dbReference type="OrthoDB" id="9067804at2759"/>
<dbReference type="InterPro" id="IPR000859">
    <property type="entry name" value="CUB_dom"/>
</dbReference>
<name>A0A087USA4_STEMI</name>
<proteinExistence type="predicted"/>
<protein>
    <submittedName>
        <fullName evidence="5">Dorsal-ventral patterning tolloid-like protein 1</fullName>
    </submittedName>
</protein>
<accession>A0A087USA4</accession>
<dbReference type="AlphaFoldDB" id="A0A087USA4"/>
<gene>
    <name evidence="5" type="ORF">X975_03299</name>
</gene>
<reference evidence="5 6" key="1">
    <citation type="submission" date="2013-11" db="EMBL/GenBank/DDBJ databases">
        <title>Genome sequencing of Stegodyphus mimosarum.</title>
        <authorList>
            <person name="Bechsgaard J."/>
        </authorList>
    </citation>
    <scope>NUCLEOTIDE SEQUENCE [LARGE SCALE GENOMIC DNA]</scope>
</reference>
<evidence type="ECO:0000313" key="5">
    <source>
        <dbReference type="EMBL" id="KFM80243.1"/>
    </source>
</evidence>
<evidence type="ECO:0000256" key="2">
    <source>
        <dbReference type="ARBA" id="ARBA00023157"/>
    </source>
</evidence>
<dbReference type="SUPFAM" id="SSF49854">
    <property type="entry name" value="Spermadhesin, CUB domain"/>
    <property type="match status" value="1"/>
</dbReference>
<keyword evidence="2" id="KW-1015">Disulfide bond</keyword>
<evidence type="ECO:0000259" key="4">
    <source>
        <dbReference type="PROSITE" id="PS01180"/>
    </source>
</evidence>
<dbReference type="InterPro" id="IPR035914">
    <property type="entry name" value="Sperma_CUB_dom_sf"/>
</dbReference>
<evidence type="ECO:0000313" key="6">
    <source>
        <dbReference type="Proteomes" id="UP000054359"/>
    </source>
</evidence>
<evidence type="ECO:0000256" key="3">
    <source>
        <dbReference type="PROSITE-ProRule" id="PRU00059"/>
    </source>
</evidence>
<dbReference type="PROSITE" id="PS01180">
    <property type="entry name" value="CUB"/>
    <property type="match status" value="1"/>
</dbReference>
<dbReference type="Proteomes" id="UP000054359">
    <property type="component" value="Unassembled WGS sequence"/>
</dbReference>
<dbReference type="FunFam" id="2.60.120.290:FF:000005">
    <property type="entry name" value="Procollagen C-endopeptidase enhancer 1"/>
    <property type="match status" value="1"/>
</dbReference>